<dbReference type="KEGG" id="bcom:BAUCODRAFT_149308"/>
<feature type="compositionally biased region" description="Basic and acidic residues" evidence="1">
    <location>
        <begin position="41"/>
        <end position="61"/>
    </location>
</feature>
<dbReference type="Proteomes" id="UP000011761">
    <property type="component" value="Unassembled WGS sequence"/>
</dbReference>
<evidence type="ECO:0000313" key="3">
    <source>
        <dbReference type="Proteomes" id="UP000011761"/>
    </source>
</evidence>
<dbReference type="GeneID" id="19108951"/>
<evidence type="ECO:0000313" key="2">
    <source>
        <dbReference type="EMBL" id="EMC95305.1"/>
    </source>
</evidence>
<feature type="region of interest" description="Disordered" evidence="1">
    <location>
        <begin position="19"/>
        <end position="61"/>
    </location>
</feature>
<name>M2N8Z7_BAUPA</name>
<organism evidence="2 3">
    <name type="scientific">Baudoinia panamericana (strain UAMH 10762)</name>
    <name type="common">Angels' share fungus</name>
    <name type="synonym">Baudoinia compniacensis (strain UAMH 10762)</name>
    <dbReference type="NCBI Taxonomy" id="717646"/>
    <lineage>
        <taxon>Eukaryota</taxon>
        <taxon>Fungi</taxon>
        <taxon>Dikarya</taxon>
        <taxon>Ascomycota</taxon>
        <taxon>Pezizomycotina</taxon>
        <taxon>Dothideomycetes</taxon>
        <taxon>Dothideomycetidae</taxon>
        <taxon>Mycosphaerellales</taxon>
        <taxon>Teratosphaeriaceae</taxon>
        <taxon>Baudoinia</taxon>
    </lineage>
</organism>
<feature type="region of interest" description="Disordered" evidence="1">
    <location>
        <begin position="88"/>
        <end position="118"/>
    </location>
</feature>
<dbReference type="RefSeq" id="XP_007677829.1">
    <property type="nucleotide sequence ID" value="XM_007679639.1"/>
</dbReference>
<dbReference type="OMA" id="MRSTAWI"/>
<dbReference type="HOGENOM" id="CLU_2238292_0_0_1"/>
<sequence length="118" mass="12747">MASVSAEPVSPVRLVKPELTLSAAPINNEPVELDSTPTSSLEHRRNSRADTLEDMTSEDREARPVVLVDSILVLTSSQKRAQLIHERQSDPAVLVDIPQTPGPQELEKSGATIPDATT</sequence>
<dbReference type="AlphaFoldDB" id="M2N8Z7"/>
<gene>
    <name evidence="2" type="ORF">BAUCODRAFT_149308</name>
</gene>
<dbReference type="EMBL" id="KB445557">
    <property type="protein sequence ID" value="EMC95305.1"/>
    <property type="molecule type" value="Genomic_DNA"/>
</dbReference>
<evidence type="ECO:0000256" key="1">
    <source>
        <dbReference type="SAM" id="MobiDB-lite"/>
    </source>
</evidence>
<keyword evidence="3" id="KW-1185">Reference proteome</keyword>
<reference evidence="2 3" key="1">
    <citation type="journal article" date="2012" name="PLoS Pathog.">
        <title>Diverse lifestyles and strategies of plant pathogenesis encoded in the genomes of eighteen Dothideomycetes fungi.</title>
        <authorList>
            <person name="Ohm R.A."/>
            <person name="Feau N."/>
            <person name="Henrissat B."/>
            <person name="Schoch C.L."/>
            <person name="Horwitz B.A."/>
            <person name="Barry K.W."/>
            <person name="Condon B.J."/>
            <person name="Copeland A.C."/>
            <person name="Dhillon B."/>
            <person name="Glaser F."/>
            <person name="Hesse C.N."/>
            <person name="Kosti I."/>
            <person name="LaButti K."/>
            <person name="Lindquist E.A."/>
            <person name="Lucas S."/>
            <person name="Salamov A.A."/>
            <person name="Bradshaw R.E."/>
            <person name="Ciuffetti L."/>
            <person name="Hamelin R.C."/>
            <person name="Kema G.H.J."/>
            <person name="Lawrence C."/>
            <person name="Scott J.A."/>
            <person name="Spatafora J.W."/>
            <person name="Turgeon B.G."/>
            <person name="de Wit P.J.G.M."/>
            <person name="Zhong S."/>
            <person name="Goodwin S.B."/>
            <person name="Grigoriev I.V."/>
        </authorList>
    </citation>
    <scope>NUCLEOTIDE SEQUENCE [LARGE SCALE GENOMIC DNA]</scope>
    <source>
        <strain evidence="2 3">UAMH 10762</strain>
    </source>
</reference>
<accession>M2N8Z7</accession>
<protein>
    <submittedName>
        <fullName evidence="2">Uncharacterized protein</fullName>
    </submittedName>
</protein>
<proteinExistence type="predicted"/>
<dbReference type="OrthoDB" id="5310629at2759"/>
<dbReference type="eggNOG" id="ENOG502RMF2">
    <property type="taxonomic scope" value="Eukaryota"/>
</dbReference>